<keyword evidence="1" id="KW-0223">Dioxygenase</keyword>
<keyword evidence="1" id="KW-0560">Oxidoreductase</keyword>
<evidence type="ECO:0000313" key="1">
    <source>
        <dbReference type="EMBL" id="MBB5872590.1"/>
    </source>
</evidence>
<sequence>MTVFGNIASTFKLTDDEKDLLPTDEDVEFYAEHGWYLSKKIFTDDEVDELVAASERYYDGERDRLLPVRPRRLAYWQPSDGPVQRHNDYVHYEHDGLAALLRKPLLGAVAARLAQADEIRIFQSTLILKPPRPEEPTNIVPWHFDRHYWSSSTSERMLTAFIPFHDCGEEMGTITMVDGSHRWKEIASDDTTVRHFAERDKEDLEEKLRVNADFNNTTVTKIPMIIPKGHMSFHHCRTYHGSAGNHSSNPRRAISLHLQDGGNEYRPFALSDGTIVGYNHDELVRRTPDGRPDYADPEYCPVLWSTTQP</sequence>
<organism evidence="1 2">
    <name type="scientific">Allocatelliglobosispora scoriae</name>
    <dbReference type="NCBI Taxonomy" id="643052"/>
    <lineage>
        <taxon>Bacteria</taxon>
        <taxon>Bacillati</taxon>
        <taxon>Actinomycetota</taxon>
        <taxon>Actinomycetes</taxon>
        <taxon>Micromonosporales</taxon>
        <taxon>Micromonosporaceae</taxon>
        <taxon>Allocatelliglobosispora</taxon>
    </lineage>
</organism>
<protein>
    <submittedName>
        <fullName evidence="1">Ectoine hydroxylase-related dioxygenase (Phytanoyl-CoA dioxygenase family)</fullName>
    </submittedName>
</protein>
<dbReference type="GO" id="GO:0005506">
    <property type="term" value="F:iron ion binding"/>
    <property type="evidence" value="ECO:0007669"/>
    <property type="project" value="UniProtKB-ARBA"/>
</dbReference>
<dbReference type="RefSeq" id="WP_312875435.1">
    <property type="nucleotide sequence ID" value="NZ_JACHMN010000003.1"/>
</dbReference>
<dbReference type="Proteomes" id="UP000587527">
    <property type="component" value="Unassembled WGS sequence"/>
</dbReference>
<dbReference type="Gene3D" id="2.60.120.620">
    <property type="entry name" value="q2cbj1_9rhob like domain"/>
    <property type="match status" value="1"/>
</dbReference>
<keyword evidence="2" id="KW-1185">Reference proteome</keyword>
<reference evidence="1 2" key="1">
    <citation type="submission" date="2020-08" db="EMBL/GenBank/DDBJ databases">
        <title>Sequencing the genomes of 1000 actinobacteria strains.</title>
        <authorList>
            <person name="Klenk H.-P."/>
        </authorList>
    </citation>
    <scope>NUCLEOTIDE SEQUENCE [LARGE SCALE GENOMIC DNA]</scope>
    <source>
        <strain evidence="1 2">DSM 45362</strain>
    </source>
</reference>
<dbReference type="InterPro" id="IPR008775">
    <property type="entry name" value="Phytyl_CoA_dOase-like"/>
</dbReference>
<dbReference type="GO" id="GO:0016706">
    <property type="term" value="F:2-oxoglutarate-dependent dioxygenase activity"/>
    <property type="evidence" value="ECO:0007669"/>
    <property type="project" value="UniProtKB-ARBA"/>
</dbReference>
<dbReference type="PANTHER" id="PTHR20883:SF48">
    <property type="entry name" value="ECTOINE DIOXYGENASE"/>
    <property type="match status" value="1"/>
</dbReference>
<proteinExistence type="predicted"/>
<dbReference type="PANTHER" id="PTHR20883">
    <property type="entry name" value="PHYTANOYL-COA DIOXYGENASE DOMAIN CONTAINING 1"/>
    <property type="match status" value="1"/>
</dbReference>
<dbReference type="EMBL" id="JACHMN010000003">
    <property type="protein sequence ID" value="MBB5872590.1"/>
    <property type="molecule type" value="Genomic_DNA"/>
</dbReference>
<gene>
    <name evidence="1" type="ORF">F4553_006024</name>
</gene>
<accession>A0A841C0V0</accession>
<dbReference type="SUPFAM" id="SSF51197">
    <property type="entry name" value="Clavaminate synthase-like"/>
    <property type="match status" value="1"/>
</dbReference>
<evidence type="ECO:0000313" key="2">
    <source>
        <dbReference type="Proteomes" id="UP000587527"/>
    </source>
</evidence>
<dbReference type="Pfam" id="PF05721">
    <property type="entry name" value="PhyH"/>
    <property type="match status" value="1"/>
</dbReference>
<dbReference type="AlphaFoldDB" id="A0A841C0V0"/>
<name>A0A841C0V0_9ACTN</name>
<comment type="caution">
    <text evidence="1">The sequence shown here is derived from an EMBL/GenBank/DDBJ whole genome shotgun (WGS) entry which is preliminary data.</text>
</comment>